<reference evidence="2 3" key="1">
    <citation type="journal article" date="2019" name="Appl. Microbiol. Biotechnol.">
        <title>Genome sequence of Isaria javanica and comparative genome analysis insights into family S53 peptidase evolution in fungal entomopathogens.</title>
        <authorList>
            <person name="Lin R."/>
            <person name="Zhang X."/>
            <person name="Xin B."/>
            <person name="Zou M."/>
            <person name="Gao Y."/>
            <person name="Qin F."/>
            <person name="Hu Q."/>
            <person name="Xie B."/>
            <person name="Cheng X."/>
        </authorList>
    </citation>
    <scope>NUCLEOTIDE SEQUENCE [LARGE SCALE GENOMIC DNA]</scope>
    <source>
        <strain evidence="2 3">IJ1G</strain>
    </source>
</reference>
<protein>
    <submittedName>
        <fullName evidence="2">Uncharacterized protein</fullName>
    </submittedName>
</protein>
<feature type="compositionally biased region" description="Polar residues" evidence="1">
    <location>
        <begin position="40"/>
        <end position="54"/>
    </location>
</feature>
<dbReference type="EMBL" id="SPUK01000009">
    <property type="protein sequence ID" value="TQV94565.1"/>
    <property type="molecule type" value="Genomic_DNA"/>
</dbReference>
<feature type="compositionally biased region" description="Basic and acidic residues" evidence="1">
    <location>
        <begin position="56"/>
        <end position="73"/>
    </location>
</feature>
<evidence type="ECO:0000256" key="1">
    <source>
        <dbReference type="SAM" id="MobiDB-lite"/>
    </source>
</evidence>
<keyword evidence="3" id="KW-1185">Reference proteome</keyword>
<gene>
    <name evidence="2" type="ORF">IF1G_06576</name>
</gene>
<proteinExistence type="predicted"/>
<dbReference type="Proteomes" id="UP000315783">
    <property type="component" value="Unassembled WGS sequence"/>
</dbReference>
<organism evidence="2 3">
    <name type="scientific">Cordyceps javanica</name>
    <dbReference type="NCBI Taxonomy" id="43265"/>
    <lineage>
        <taxon>Eukaryota</taxon>
        <taxon>Fungi</taxon>
        <taxon>Dikarya</taxon>
        <taxon>Ascomycota</taxon>
        <taxon>Pezizomycotina</taxon>
        <taxon>Sordariomycetes</taxon>
        <taxon>Hypocreomycetidae</taxon>
        <taxon>Hypocreales</taxon>
        <taxon>Cordycipitaceae</taxon>
        <taxon>Cordyceps</taxon>
    </lineage>
</organism>
<dbReference type="AlphaFoldDB" id="A0A545VXM3"/>
<evidence type="ECO:0000313" key="2">
    <source>
        <dbReference type="EMBL" id="TQV94565.1"/>
    </source>
</evidence>
<accession>A0A545VXM3</accession>
<feature type="region of interest" description="Disordered" evidence="1">
    <location>
        <begin position="1"/>
        <end position="128"/>
    </location>
</feature>
<feature type="compositionally biased region" description="Basic residues" evidence="1">
    <location>
        <begin position="28"/>
        <end position="39"/>
    </location>
</feature>
<sequence length="161" mass="17412">MESTNPQRLPVPGSENQPPAYSSPNSRPRTRRANPRRNYLRSNETNSRSSQSDWRSGPKQEPRPDSGDKKAEPATEQPSADPCRQAEECGGTSDDGKTHQPDTAPQSVVADGCGRPCPPHEGPKHSYIAPNGIVIANGSRRPFDARMGLQVSSNKEAGAKK</sequence>
<evidence type="ECO:0000313" key="3">
    <source>
        <dbReference type="Proteomes" id="UP000315783"/>
    </source>
</evidence>
<comment type="caution">
    <text evidence="2">The sequence shown here is derived from an EMBL/GenBank/DDBJ whole genome shotgun (WGS) entry which is preliminary data.</text>
</comment>
<name>A0A545VXM3_9HYPO</name>